<name>A0ABS1EW71_9CLOT</name>
<keyword evidence="3" id="KW-1185">Reference proteome</keyword>
<evidence type="ECO:0000313" key="3">
    <source>
        <dbReference type="Proteomes" id="UP000596739"/>
    </source>
</evidence>
<reference evidence="3" key="1">
    <citation type="submission" date="2021-01" db="EMBL/GenBank/DDBJ databases">
        <title>Genome public.</title>
        <authorList>
            <person name="Liu C."/>
            <person name="Sun Q."/>
        </authorList>
    </citation>
    <scope>NUCLEOTIDE SEQUENCE [LARGE SCALE GENOMIC DNA]</scope>
    <source>
        <strain evidence="3">YIM B02505</strain>
    </source>
</reference>
<keyword evidence="1" id="KW-1133">Transmembrane helix</keyword>
<dbReference type="Proteomes" id="UP000596739">
    <property type="component" value="Unassembled WGS sequence"/>
</dbReference>
<dbReference type="EMBL" id="JAENHN010000066">
    <property type="protein sequence ID" value="MBK1813595.1"/>
    <property type="molecule type" value="Genomic_DNA"/>
</dbReference>
<keyword evidence="1" id="KW-0472">Membrane</keyword>
<gene>
    <name evidence="2" type="ORF">JHL18_23540</name>
</gene>
<comment type="caution">
    <text evidence="2">The sequence shown here is derived from an EMBL/GenBank/DDBJ whole genome shotgun (WGS) entry which is preliminary data.</text>
</comment>
<evidence type="ECO:0000256" key="1">
    <source>
        <dbReference type="SAM" id="Phobius"/>
    </source>
</evidence>
<keyword evidence="1" id="KW-0812">Transmembrane</keyword>
<proteinExistence type="predicted"/>
<sequence length="53" mass="6210">MSSIKYSILSMKTGVVQGSFSKIYTIYNYPLIPLFFGVIYNIYFLIKVYKDKN</sequence>
<protein>
    <submittedName>
        <fullName evidence="2">Uncharacterized protein</fullName>
    </submittedName>
</protein>
<accession>A0ABS1EW71</accession>
<evidence type="ECO:0000313" key="2">
    <source>
        <dbReference type="EMBL" id="MBK1813595.1"/>
    </source>
</evidence>
<dbReference type="RefSeq" id="WP_200273893.1">
    <property type="nucleotide sequence ID" value="NZ_JAENHN010000066.1"/>
</dbReference>
<organism evidence="2 3">
    <name type="scientific">Clostridium yunnanense</name>
    <dbReference type="NCBI Taxonomy" id="2800325"/>
    <lineage>
        <taxon>Bacteria</taxon>
        <taxon>Bacillati</taxon>
        <taxon>Bacillota</taxon>
        <taxon>Clostridia</taxon>
        <taxon>Eubacteriales</taxon>
        <taxon>Clostridiaceae</taxon>
        <taxon>Clostridium</taxon>
    </lineage>
</organism>
<feature type="transmembrane region" description="Helical" evidence="1">
    <location>
        <begin position="26"/>
        <end position="46"/>
    </location>
</feature>